<name>A0A8K0DFD6_IGNLU</name>
<dbReference type="Proteomes" id="UP000801492">
    <property type="component" value="Unassembled WGS sequence"/>
</dbReference>
<dbReference type="EMBL" id="VTPC01000684">
    <property type="protein sequence ID" value="KAF2904749.1"/>
    <property type="molecule type" value="Genomic_DNA"/>
</dbReference>
<proteinExistence type="predicted"/>
<accession>A0A8K0DFD6</accession>
<sequence>MKHLTTLVKTPKDPEYTLNLRQALAFIPTEDVVMSFKQVTNADFFKCKELEDFINYFKGTWIHVRKEMAIEEDQDIFTPCGMCMMQLSKGFHELPKPWKGSIKLEQVKTEALIKKALAGGEPMQPRLVHWKKLDRFFYLKTVKTEQDNDKSDDEHEANLNTNLIQVHIRLEDASPSKSSALQLKPKIDSFESQVGKVKTQMQHKY</sequence>
<protein>
    <submittedName>
        <fullName evidence="1">Uncharacterized protein</fullName>
    </submittedName>
</protein>
<dbReference type="AlphaFoldDB" id="A0A8K0DFD6"/>
<comment type="caution">
    <text evidence="1">The sequence shown here is derived from an EMBL/GenBank/DDBJ whole genome shotgun (WGS) entry which is preliminary data.</text>
</comment>
<keyword evidence="2" id="KW-1185">Reference proteome</keyword>
<gene>
    <name evidence="1" type="ORF">ILUMI_01427</name>
</gene>
<evidence type="ECO:0000313" key="1">
    <source>
        <dbReference type="EMBL" id="KAF2904749.1"/>
    </source>
</evidence>
<evidence type="ECO:0000313" key="2">
    <source>
        <dbReference type="Proteomes" id="UP000801492"/>
    </source>
</evidence>
<organism evidence="1 2">
    <name type="scientific">Ignelater luminosus</name>
    <name type="common">Cucubano</name>
    <name type="synonym">Pyrophorus luminosus</name>
    <dbReference type="NCBI Taxonomy" id="2038154"/>
    <lineage>
        <taxon>Eukaryota</taxon>
        <taxon>Metazoa</taxon>
        <taxon>Ecdysozoa</taxon>
        <taxon>Arthropoda</taxon>
        <taxon>Hexapoda</taxon>
        <taxon>Insecta</taxon>
        <taxon>Pterygota</taxon>
        <taxon>Neoptera</taxon>
        <taxon>Endopterygota</taxon>
        <taxon>Coleoptera</taxon>
        <taxon>Polyphaga</taxon>
        <taxon>Elateriformia</taxon>
        <taxon>Elateroidea</taxon>
        <taxon>Elateridae</taxon>
        <taxon>Agrypninae</taxon>
        <taxon>Pyrophorini</taxon>
        <taxon>Ignelater</taxon>
    </lineage>
</organism>
<reference evidence="1" key="1">
    <citation type="submission" date="2019-08" db="EMBL/GenBank/DDBJ databases">
        <title>The genome of the North American firefly Photinus pyralis.</title>
        <authorList>
            <consortium name="Photinus pyralis genome working group"/>
            <person name="Fallon T.R."/>
            <person name="Sander Lower S.E."/>
            <person name="Weng J.-K."/>
        </authorList>
    </citation>
    <scope>NUCLEOTIDE SEQUENCE</scope>
    <source>
        <strain evidence="1">TRF0915ILg1</strain>
        <tissue evidence="1">Whole body</tissue>
    </source>
</reference>